<feature type="region of interest" description="Disordered" evidence="1">
    <location>
        <begin position="1"/>
        <end position="136"/>
    </location>
</feature>
<dbReference type="EMBL" id="JAOZYB010000059">
    <property type="protein sequence ID" value="MEB3960693.1"/>
    <property type="molecule type" value="Genomic_DNA"/>
</dbReference>
<accession>A0ABU6C7K3</accession>
<sequence length="149" mass="16681">MARKTEGGAVQLDDVVKRRYQCGQNRPRDRGDHGATGMHRLTRVQDQTGAETGEASEDEIAQQVPHAERDGGAPETAAGRRRPTSDRDGDGQRENSQQPGRDEECDGLCGSAGPEQQNEYGDFCEDNAERHQPHTGWRHERHIAYRFQE</sequence>
<evidence type="ECO:0000313" key="2">
    <source>
        <dbReference type="EMBL" id="MEB3960693.1"/>
    </source>
</evidence>
<keyword evidence="3" id="KW-1185">Reference proteome</keyword>
<name>A0ABU6C7K3_9ACTN</name>
<organism evidence="2 3">
    <name type="scientific">Streptomyces kunmingensis</name>
    <dbReference type="NCBI Taxonomy" id="68225"/>
    <lineage>
        <taxon>Bacteria</taxon>
        <taxon>Bacillati</taxon>
        <taxon>Actinomycetota</taxon>
        <taxon>Actinomycetes</taxon>
        <taxon>Kitasatosporales</taxon>
        <taxon>Streptomycetaceae</taxon>
        <taxon>Streptomyces</taxon>
    </lineage>
</organism>
<comment type="caution">
    <text evidence="2">The sequence shown here is derived from an EMBL/GenBank/DDBJ whole genome shotgun (WGS) entry which is preliminary data.</text>
</comment>
<proteinExistence type="predicted"/>
<evidence type="ECO:0000256" key="1">
    <source>
        <dbReference type="SAM" id="MobiDB-lite"/>
    </source>
</evidence>
<evidence type="ECO:0000313" key="3">
    <source>
        <dbReference type="Proteomes" id="UP001352223"/>
    </source>
</evidence>
<protein>
    <submittedName>
        <fullName evidence="2">Uncharacterized protein</fullName>
    </submittedName>
</protein>
<dbReference type="Proteomes" id="UP001352223">
    <property type="component" value="Unassembled WGS sequence"/>
</dbReference>
<feature type="compositionally biased region" description="Basic and acidic residues" evidence="1">
    <location>
        <begin position="83"/>
        <end position="93"/>
    </location>
</feature>
<reference evidence="2 3" key="1">
    <citation type="submission" date="2022-10" db="EMBL/GenBank/DDBJ databases">
        <authorList>
            <person name="Xie J."/>
            <person name="Shen N."/>
        </authorList>
    </citation>
    <scope>NUCLEOTIDE SEQUENCE [LARGE SCALE GENOMIC DNA]</scope>
    <source>
        <strain evidence="2 3">DSM 41681</strain>
    </source>
</reference>
<gene>
    <name evidence="2" type="ORF">OKJ48_10635</name>
</gene>